<dbReference type="HOGENOM" id="CLU_2121405_0_0_1"/>
<name>G9NL16_HYPAI</name>
<keyword evidence="1" id="KW-0812">Transmembrane</keyword>
<sequence length="114" mass="13035">MGSEHPNVYLSCQVGSWFMSGGFRYLCYHGAFPDIAHHNDWLDGLCIRIRQELGTDMRETRRKGIFVFGFVYFLHSLPLFTCCRYVARETCVYSPLKTLVLLQSKSSIGNSSAK</sequence>
<dbReference type="EMBL" id="ABDG02000018">
    <property type="protein sequence ID" value="EHK48584.1"/>
    <property type="molecule type" value="Genomic_DNA"/>
</dbReference>
<feature type="transmembrane region" description="Helical" evidence="1">
    <location>
        <begin position="65"/>
        <end position="87"/>
    </location>
</feature>
<accession>G9NL16</accession>
<proteinExistence type="predicted"/>
<evidence type="ECO:0000313" key="3">
    <source>
        <dbReference type="Proteomes" id="UP000005426"/>
    </source>
</evidence>
<dbReference type="AlphaFoldDB" id="G9NL16"/>
<dbReference type="Proteomes" id="UP000005426">
    <property type="component" value="Unassembled WGS sequence"/>
</dbReference>
<evidence type="ECO:0000313" key="2">
    <source>
        <dbReference type="EMBL" id="EHK48584.1"/>
    </source>
</evidence>
<organism evidence="2 3">
    <name type="scientific">Hypocrea atroviridis (strain ATCC 20476 / IMI 206040)</name>
    <name type="common">Trichoderma atroviride</name>
    <dbReference type="NCBI Taxonomy" id="452589"/>
    <lineage>
        <taxon>Eukaryota</taxon>
        <taxon>Fungi</taxon>
        <taxon>Dikarya</taxon>
        <taxon>Ascomycota</taxon>
        <taxon>Pezizomycotina</taxon>
        <taxon>Sordariomycetes</taxon>
        <taxon>Hypocreomycetidae</taxon>
        <taxon>Hypocreales</taxon>
        <taxon>Hypocreaceae</taxon>
        <taxon>Trichoderma</taxon>
    </lineage>
</organism>
<reference evidence="2 3" key="1">
    <citation type="journal article" date="2011" name="Genome Biol.">
        <title>Comparative genome sequence analysis underscores mycoparasitism as the ancestral life style of Trichoderma.</title>
        <authorList>
            <person name="Kubicek C.P."/>
            <person name="Herrera-Estrella A."/>
            <person name="Seidl-Seiboth V."/>
            <person name="Martinez D.A."/>
            <person name="Druzhinina I.S."/>
            <person name="Thon M."/>
            <person name="Zeilinger S."/>
            <person name="Casas-Flores S."/>
            <person name="Horwitz B.A."/>
            <person name="Mukherjee P.K."/>
            <person name="Mukherjee M."/>
            <person name="Kredics L."/>
            <person name="Alcaraz L.D."/>
            <person name="Aerts A."/>
            <person name="Antal Z."/>
            <person name="Atanasova L."/>
            <person name="Cervantes-Badillo M.G."/>
            <person name="Challacombe J."/>
            <person name="Chertkov O."/>
            <person name="McCluskey K."/>
            <person name="Coulpier F."/>
            <person name="Deshpande N."/>
            <person name="von Doehren H."/>
            <person name="Ebbole D.J."/>
            <person name="Esquivel-Naranjo E.U."/>
            <person name="Fekete E."/>
            <person name="Flipphi M."/>
            <person name="Glaser F."/>
            <person name="Gomez-Rodriguez E.Y."/>
            <person name="Gruber S."/>
            <person name="Han C."/>
            <person name="Henrissat B."/>
            <person name="Hermosa R."/>
            <person name="Hernandez-Onate M."/>
            <person name="Karaffa L."/>
            <person name="Kosti I."/>
            <person name="Le Crom S."/>
            <person name="Lindquist E."/>
            <person name="Lucas S."/>
            <person name="Luebeck M."/>
            <person name="Luebeck P.S."/>
            <person name="Margeot A."/>
            <person name="Metz B."/>
            <person name="Misra M."/>
            <person name="Nevalainen H."/>
            <person name="Omann M."/>
            <person name="Packer N."/>
            <person name="Perrone G."/>
            <person name="Uresti-Rivera E.E."/>
            <person name="Salamov A."/>
            <person name="Schmoll M."/>
            <person name="Seiboth B."/>
            <person name="Shapiro H."/>
            <person name="Sukno S."/>
            <person name="Tamayo-Ramos J.A."/>
            <person name="Tisch D."/>
            <person name="Wiest A."/>
            <person name="Wilkinson H.H."/>
            <person name="Zhang M."/>
            <person name="Coutinho P.M."/>
            <person name="Kenerley C.M."/>
            <person name="Monte E."/>
            <person name="Baker S.E."/>
            <person name="Grigoriev I.V."/>
        </authorList>
    </citation>
    <scope>NUCLEOTIDE SEQUENCE [LARGE SCALE GENOMIC DNA]</scope>
    <source>
        <strain evidence="3">ATCC 20476 / IMI 206040</strain>
    </source>
</reference>
<keyword evidence="3" id="KW-1185">Reference proteome</keyword>
<gene>
    <name evidence="2" type="ORF">TRIATDRAFT_298029</name>
</gene>
<evidence type="ECO:0000256" key="1">
    <source>
        <dbReference type="SAM" id="Phobius"/>
    </source>
</evidence>
<protein>
    <submittedName>
        <fullName evidence="2">Uncharacterized protein</fullName>
    </submittedName>
</protein>
<keyword evidence="1" id="KW-1133">Transmembrane helix</keyword>
<keyword evidence="1" id="KW-0472">Membrane</keyword>
<comment type="caution">
    <text evidence="2">The sequence shown here is derived from an EMBL/GenBank/DDBJ whole genome shotgun (WGS) entry which is preliminary data.</text>
</comment>